<evidence type="ECO:0000256" key="6">
    <source>
        <dbReference type="SAM" id="Phobius"/>
    </source>
</evidence>
<dbReference type="SUPFAM" id="SSF81321">
    <property type="entry name" value="Family A G protein-coupled receptor-like"/>
    <property type="match status" value="1"/>
</dbReference>
<dbReference type="GO" id="GO:0005886">
    <property type="term" value="C:plasma membrane"/>
    <property type="evidence" value="ECO:0007669"/>
    <property type="project" value="TreeGrafter"/>
</dbReference>
<dbReference type="EMBL" id="NJET01000034">
    <property type="protein sequence ID" value="PHH64216.1"/>
    <property type="molecule type" value="Genomic_DNA"/>
</dbReference>
<dbReference type="Gene3D" id="1.20.1070.10">
    <property type="entry name" value="Rhodopsin 7-helix transmembrane proteins"/>
    <property type="match status" value="1"/>
</dbReference>
<feature type="region of interest" description="Disordered" evidence="5">
    <location>
        <begin position="242"/>
        <end position="317"/>
    </location>
</feature>
<feature type="transmembrane region" description="Helical" evidence="6">
    <location>
        <begin position="47"/>
        <end position="69"/>
    </location>
</feature>
<feature type="domain" description="Glucose receptor Git3-like N-terminal" evidence="7">
    <location>
        <begin position="15"/>
        <end position="201"/>
    </location>
</feature>
<evidence type="ECO:0000256" key="5">
    <source>
        <dbReference type="SAM" id="MobiDB-lite"/>
    </source>
</evidence>
<feature type="transmembrane region" description="Helical" evidence="6">
    <location>
        <begin position="12"/>
        <end position="35"/>
    </location>
</feature>
<evidence type="ECO:0000256" key="3">
    <source>
        <dbReference type="ARBA" id="ARBA00022989"/>
    </source>
</evidence>
<keyword evidence="4 6" id="KW-0472">Membrane</keyword>
<dbReference type="STRING" id="1399860.A0A2C5Y922"/>
<sequence>MSQYEPPDLAIAVPTFIGSLLSFIATSIAITLHLLSPPKRHFRHALIINLLVADFINSLNNTVSGAVVLSRGNQPESLAPDAACLANAWLGQFSVQAVDFNILIISIVVLYTVLNSRIITESSTITTVGICALAWLPGLITSCIALGTHIFGHVSGNWCWIRSEFLGMRYGLTHGWRIAIFVATIAIYTFIYIHLKRQFGRFRVSAPSTGTTTTRDQGFIDDGTGDTQHILVSNTFAVSHELEERHPQSHEPITPSEPSPPSKAAFVSVAAVEDENDPSSSSSSSLQQQNKHAHFRPLPPRPEPVRRTAPKLPAPPNLKRMLLMNGYPIAYIILWLPGIINRLTESLGTSPRWLRALQSSTQFIGFVNACSYGFSEHLRRASRQWMKRRGFLRAGG</sequence>
<comment type="caution">
    <text evidence="8">The sequence shown here is derived from an EMBL/GenBank/DDBJ whole genome shotgun (WGS) entry which is preliminary data.</text>
</comment>
<evidence type="ECO:0000313" key="9">
    <source>
        <dbReference type="Proteomes" id="UP000226192"/>
    </source>
</evidence>
<keyword evidence="9" id="KW-1185">Reference proteome</keyword>
<feature type="transmembrane region" description="Helical" evidence="6">
    <location>
        <begin position="174"/>
        <end position="195"/>
    </location>
</feature>
<dbReference type="PANTHER" id="PTHR23112:SF37">
    <property type="entry name" value="G PROTEIN-COUPLED RECEPTOR GPR1"/>
    <property type="match status" value="1"/>
</dbReference>
<reference evidence="8 9" key="1">
    <citation type="submission" date="2017-06" db="EMBL/GenBank/DDBJ databases">
        <title>Ant-infecting Ophiocordyceps genomes reveal a high diversity of potential behavioral manipulation genes and a possible major role for enterotoxins.</title>
        <authorList>
            <person name="De Bekker C."/>
            <person name="Evans H.C."/>
            <person name="Brachmann A."/>
            <person name="Hughes D.P."/>
        </authorList>
    </citation>
    <scope>NUCLEOTIDE SEQUENCE [LARGE SCALE GENOMIC DNA]</scope>
    <source>
        <strain evidence="8 9">Map64</strain>
    </source>
</reference>
<evidence type="ECO:0000256" key="1">
    <source>
        <dbReference type="ARBA" id="ARBA00004141"/>
    </source>
</evidence>
<organism evidence="8 9">
    <name type="scientific">Ophiocordyceps australis</name>
    <dbReference type="NCBI Taxonomy" id="1399860"/>
    <lineage>
        <taxon>Eukaryota</taxon>
        <taxon>Fungi</taxon>
        <taxon>Dikarya</taxon>
        <taxon>Ascomycota</taxon>
        <taxon>Pezizomycotina</taxon>
        <taxon>Sordariomycetes</taxon>
        <taxon>Hypocreomycetidae</taxon>
        <taxon>Hypocreales</taxon>
        <taxon>Ophiocordycipitaceae</taxon>
        <taxon>Ophiocordyceps</taxon>
    </lineage>
</organism>
<dbReference type="Pfam" id="PF11710">
    <property type="entry name" value="Git3"/>
    <property type="match status" value="1"/>
</dbReference>
<name>A0A2C5Y922_9HYPO</name>
<protein>
    <recommendedName>
        <fullName evidence="7">Glucose receptor Git3-like N-terminal domain-containing protein</fullName>
    </recommendedName>
</protein>
<dbReference type="GO" id="GO:0004930">
    <property type="term" value="F:G protein-coupled receptor activity"/>
    <property type="evidence" value="ECO:0007669"/>
    <property type="project" value="TreeGrafter"/>
</dbReference>
<dbReference type="PANTHER" id="PTHR23112">
    <property type="entry name" value="G PROTEIN-COUPLED RECEPTOR 157-RELATED"/>
    <property type="match status" value="1"/>
</dbReference>
<proteinExistence type="predicted"/>
<keyword evidence="3 6" id="KW-1133">Transmembrane helix</keyword>
<dbReference type="OrthoDB" id="100006at2759"/>
<dbReference type="Proteomes" id="UP000226192">
    <property type="component" value="Unassembled WGS sequence"/>
</dbReference>
<evidence type="ECO:0000313" key="8">
    <source>
        <dbReference type="EMBL" id="PHH64216.1"/>
    </source>
</evidence>
<comment type="subcellular location">
    <subcellularLocation>
        <location evidence="1">Membrane</location>
        <topology evidence="1">Multi-pass membrane protein</topology>
    </subcellularLocation>
</comment>
<gene>
    <name evidence="8" type="ORF">CDD81_4830</name>
</gene>
<keyword evidence="2 6" id="KW-0812">Transmembrane</keyword>
<evidence type="ECO:0000259" key="7">
    <source>
        <dbReference type="Pfam" id="PF11710"/>
    </source>
</evidence>
<feature type="transmembrane region" description="Helical" evidence="6">
    <location>
        <begin position="125"/>
        <end position="154"/>
    </location>
</feature>
<accession>A0A2C5Y922</accession>
<evidence type="ECO:0000256" key="2">
    <source>
        <dbReference type="ARBA" id="ARBA00022692"/>
    </source>
</evidence>
<dbReference type="AlphaFoldDB" id="A0A2C5Y922"/>
<evidence type="ECO:0000256" key="4">
    <source>
        <dbReference type="ARBA" id="ARBA00023136"/>
    </source>
</evidence>
<dbReference type="InterPro" id="IPR023041">
    <property type="entry name" value="Glucose_rcpt_Git3-like_N"/>
</dbReference>
<feature type="transmembrane region" description="Helical" evidence="6">
    <location>
        <begin position="89"/>
        <end position="113"/>
    </location>
</feature>
<dbReference type="GO" id="GO:0007189">
    <property type="term" value="P:adenylate cyclase-activating G protein-coupled receptor signaling pathway"/>
    <property type="evidence" value="ECO:0007669"/>
    <property type="project" value="TreeGrafter"/>
</dbReference>